<gene>
    <name evidence="1" type="ORF">SPELUC_LOCUS5322</name>
</gene>
<dbReference type="Proteomes" id="UP000789366">
    <property type="component" value="Unassembled WGS sequence"/>
</dbReference>
<dbReference type="EMBL" id="CAJVPW010005372">
    <property type="protein sequence ID" value="CAG8553945.1"/>
    <property type="molecule type" value="Genomic_DNA"/>
</dbReference>
<protein>
    <submittedName>
        <fullName evidence="1">15793_t:CDS:1</fullName>
    </submittedName>
</protein>
<organism evidence="1 2">
    <name type="scientific">Cetraspora pellucida</name>
    <dbReference type="NCBI Taxonomy" id="1433469"/>
    <lineage>
        <taxon>Eukaryota</taxon>
        <taxon>Fungi</taxon>
        <taxon>Fungi incertae sedis</taxon>
        <taxon>Mucoromycota</taxon>
        <taxon>Glomeromycotina</taxon>
        <taxon>Glomeromycetes</taxon>
        <taxon>Diversisporales</taxon>
        <taxon>Gigasporaceae</taxon>
        <taxon>Cetraspora</taxon>
    </lineage>
</organism>
<evidence type="ECO:0000313" key="1">
    <source>
        <dbReference type="EMBL" id="CAG8553945.1"/>
    </source>
</evidence>
<comment type="caution">
    <text evidence="1">The sequence shown here is derived from an EMBL/GenBank/DDBJ whole genome shotgun (WGS) entry which is preliminary data.</text>
</comment>
<accession>A0ACA9M028</accession>
<name>A0ACA9M028_9GLOM</name>
<keyword evidence="2" id="KW-1185">Reference proteome</keyword>
<evidence type="ECO:0000313" key="2">
    <source>
        <dbReference type="Proteomes" id="UP000789366"/>
    </source>
</evidence>
<sequence>MPDVIKDLNSEVAESISSMMVAPIDIPECTNVDDFDNSDDDAYFYMEENWHLFEQVVKRICTKKMANNWHHIQAMMKWS</sequence>
<proteinExistence type="predicted"/>
<reference evidence="1" key="1">
    <citation type="submission" date="2021-06" db="EMBL/GenBank/DDBJ databases">
        <authorList>
            <person name="Kallberg Y."/>
            <person name="Tangrot J."/>
            <person name="Rosling A."/>
        </authorList>
    </citation>
    <scope>NUCLEOTIDE SEQUENCE</scope>
    <source>
        <strain evidence="1">28 12/20/2015</strain>
    </source>
</reference>